<name>A0A5E4V0Y2_9BURK</name>
<dbReference type="RefSeq" id="WP_174994944.1">
    <property type="nucleotide sequence ID" value="NZ_CABPSB010000007.1"/>
</dbReference>
<proteinExistence type="predicted"/>
<dbReference type="GO" id="GO:0000160">
    <property type="term" value="P:phosphorelay signal transduction system"/>
    <property type="evidence" value="ECO:0007669"/>
    <property type="project" value="InterPro"/>
</dbReference>
<dbReference type="SMART" id="SM00421">
    <property type="entry name" value="HTH_LUXR"/>
    <property type="match status" value="1"/>
</dbReference>
<keyword evidence="2" id="KW-0238">DNA-binding</keyword>
<evidence type="ECO:0000313" key="7">
    <source>
        <dbReference type="Proteomes" id="UP000406256"/>
    </source>
</evidence>
<dbReference type="EMBL" id="CABPSB010000007">
    <property type="protein sequence ID" value="VVE05254.1"/>
    <property type="molecule type" value="Genomic_DNA"/>
</dbReference>
<dbReference type="Proteomes" id="UP000406256">
    <property type="component" value="Unassembled WGS sequence"/>
</dbReference>
<dbReference type="CDD" id="cd17535">
    <property type="entry name" value="REC_NarL-like"/>
    <property type="match status" value="1"/>
</dbReference>
<evidence type="ECO:0000259" key="5">
    <source>
        <dbReference type="PROSITE" id="PS50110"/>
    </source>
</evidence>
<keyword evidence="7" id="KW-1185">Reference proteome</keyword>
<dbReference type="InterPro" id="IPR001789">
    <property type="entry name" value="Sig_transdc_resp-reg_receiver"/>
</dbReference>
<dbReference type="PROSITE" id="PS50043">
    <property type="entry name" value="HTH_LUXR_2"/>
    <property type="match status" value="1"/>
</dbReference>
<dbReference type="Gene3D" id="1.10.10.10">
    <property type="entry name" value="Winged helix-like DNA-binding domain superfamily/Winged helix DNA-binding domain"/>
    <property type="match status" value="1"/>
</dbReference>
<accession>A0A5E4V0Y2</accession>
<dbReference type="Pfam" id="PF00072">
    <property type="entry name" value="Response_reg"/>
    <property type="match status" value="1"/>
</dbReference>
<dbReference type="PRINTS" id="PR00038">
    <property type="entry name" value="HTHLUXR"/>
</dbReference>
<dbReference type="AlphaFoldDB" id="A0A5E4V0Y2"/>
<gene>
    <name evidence="6" type="ORF">PAN31108_02336</name>
</gene>
<evidence type="ECO:0000259" key="4">
    <source>
        <dbReference type="PROSITE" id="PS50043"/>
    </source>
</evidence>
<evidence type="ECO:0000256" key="3">
    <source>
        <dbReference type="PROSITE-ProRule" id="PRU00169"/>
    </source>
</evidence>
<dbReference type="SUPFAM" id="SSF52172">
    <property type="entry name" value="CheY-like"/>
    <property type="match status" value="1"/>
</dbReference>
<dbReference type="InterPro" id="IPR036388">
    <property type="entry name" value="WH-like_DNA-bd_sf"/>
</dbReference>
<dbReference type="InterPro" id="IPR000792">
    <property type="entry name" value="Tscrpt_reg_LuxR_C"/>
</dbReference>
<dbReference type="InterPro" id="IPR039420">
    <property type="entry name" value="WalR-like"/>
</dbReference>
<dbReference type="PANTHER" id="PTHR43214">
    <property type="entry name" value="TWO-COMPONENT RESPONSE REGULATOR"/>
    <property type="match status" value="1"/>
</dbReference>
<dbReference type="PANTHER" id="PTHR43214:SF17">
    <property type="entry name" value="TRANSCRIPTIONAL REGULATORY PROTEIN RCSB"/>
    <property type="match status" value="1"/>
</dbReference>
<dbReference type="InterPro" id="IPR058245">
    <property type="entry name" value="NreC/VraR/RcsB-like_REC"/>
</dbReference>
<feature type="modified residue" description="4-aspartylphosphate" evidence="3">
    <location>
        <position position="64"/>
    </location>
</feature>
<evidence type="ECO:0000256" key="1">
    <source>
        <dbReference type="ARBA" id="ARBA00022553"/>
    </source>
</evidence>
<dbReference type="GO" id="GO:0006355">
    <property type="term" value="P:regulation of DNA-templated transcription"/>
    <property type="evidence" value="ECO:0007669"/>
    <property type="project" value="InterPro"/>
</dbReference>
<dbReference type="Pfam" id="PF00196">
    <property type="entry name" value="GerE"/>
    <property type="match status" value="1"/>
</dbReference>
<feature type="domain" description="HTH luxR-type" evidence="4">
    <location>
        <begin position="154"/>
        <end position="219"/>
    </location>
</feature>
<dbReference type="PROSITE" id="PS50110">
    <property type="entry name" value="RESPONSE_REGULATORY"/>
    <property type="match status" value="1"/>
</dbReference>
<dbReference type="GO" id="GO:0003677">
    <property type="term" value="F:DNA binding"/>
    <property type="evidence" value="ECO:0007669"/>
    <property type="project" value="UniProtKB-KW"/>
</dbReference>
<organism evidence="6 7">
    <name type="scientific">Pandoraea anhela</name>
    <dbReference type="NCBI Taxonomy" id="2508295"/>
    <lineage>
        <taxon>Bacteria</taxon>
        <taxon>Pseudomonadati</taxon>
        <taxon>Pseudomonadota</taxon>
        <taxon>Betaproteobacteria</taxon>
        <taxon>Burkholderiales</taxon>
        <taxon>Burkholderiaceae</taxon>
        <taxon>Pandoraea</taxon>
    </lineage>
</organism>
<evidence type="ECO:0000313" key="6">
    <source>
        <dbReference type="EMBL" id="VVE05254.1"/>
    </source>
</evidence>
<dbReference type="SUPFAM" id="SSF46894">
    <property type="entry name" value="C-terminal effector domain of the bipartite response regulators"/>
    <property type="match status" value="1"/>
</dbReference>
<evidence type="ECO:0000256" key="2">
    <source>
        <dbReference type="ARBA" id="ARBA00023125"/>
    </source>
</evidence>
<feature type="domain" description="Response regulatory" evidence="5">
    <location>
        <begin position="13"/>
        <end position="133"/>
    </location>
</feature>
<protein>
    <submittedName>
        <fullName evidence="6">LuxR family transcriptional regulator</fullName>
    </submittedName>
</protein>
<dbReference type="InterPro" id="IPR016032">
    <property type="entry name" value="Sig_transdc_resp-reg_C-effctor"/>
</dbReference>
<dbReference type="InterPro" id="IPR011006">
    <property type="entry name" value="CheY-like_superfamily"/>
</dbReference>
<sequence length="220" mass="24216">MDRTSRAASHVVRVVVADDHPVVGEGVGAVLSRHSYIQLQAVCVTIESLMSTLNDVECDVLICDYAFERDSEPDGLHLLHRIRRKFPHLAIIVLTGHRDIASLVRRVMNLGVAGFLRKSSDEISRLPGIIRNINAGGKYLDPQTAAELLGPDGDTGTLSSLSERELEVFRLVGQGVSVTEIAMRTNRSVKTVSTQKLKAMQKLGAKSDAELYRLYVEYFG</sequence>
<dbReference type="CDD" id="cd06170">
    <property type="entry name" value="LuxR_C_like"/>
    <property type="match status" value="1"/>
</dbReference>
<dbReference type="Gene3D" id="3.40.50.2300">
    <property type="match status" value="1"/>
</dbReference>
<dbReference type="SMART" id="SM00448">
    <property type="entry name" value="REC"/>
    <property type="match status" value="1"/>
</dbReference>
<keyword evidence="1 3" id="KW-0597">Phosphoprotein</keyword>
<reference evidence="6 7" key="1">
    <citation type="submission" date="2019-08" db="EMBL/GenBank/DDBJ databases">
        <authorList>
            <person name="Peeters C."/>
        </authorList>
    </citation>
    <scope>NUCLEOTIDE SEQUENCE [LARGE SCALE GENOMIC DNA]</scope>
    <source>
        <strain evidence="6 7">LMG 31108</strain>
    </source>
</reference>